<keyword evidence="7" id="KW-1185">Reference proteome</keyword>
<dbReference type="PROSITE" id="PS51904">
    <property type="entry name" value="GLYCOSYL_HYDROL_F25_2"/>
    <property type="match status" value="1"/>
</dbReference>
<accession>A0A401FJ26</accession>
<dbReference type="PANTHER" id="PTHR34135">
    <property type="entry name" value="LYSOZYME"/>
    <property type="match status" value="1"/>
</dbReference>
<evidence type="ECO:0000313" key="6">
    <source>
        <dbReference type="EMBL" id="GAY72374.1"/>
    </source>
</evidence>
<dbReference type="GO" id="GO:0003796">
    <property type="term" value="F:lysozyme activity"/>
    <property type="evidence" value="ECO:0007669"/>
    <property type="project" value="InterPro"/>
</dbReference>
<keyword evidence="5" id="KW-0732">Signal</keyword>
<evidence type="ECO:0000256" key="1">
    <source>
        <dbReference type="ARBA" id="ARBA00010646"/>
    </source>
</evidence>
<feature type="compositionally biased region" description="Low complexity" evidence="4">
    <location>
        <begin position="240"/>
        <end position="261"/>
    </location>
</feature>
<dbReference type="InterPro" id="IPR018077">
    <property type="entry name" value="Glyco_hydro_fam25_subgr"/>
</dbReference>
<dbReference type="EMBL" id="BEXA01000001">
    <property type="protein sequence ID" value="GAY72374.1"/>
    <property type="molecule type" value="Genomic_DNA"/>
</dbReference>
<protein>
    <submittedName>
        <fullName evidence="6">Lysin</fullName>
    </submittedName>
</protein>
<evidence type="ECO:0000256" key="3">
    <source>
        <dbReference type="ARBA" id="ARBA00023295"/>
    </source>
</evidence>
<feature type="region of interest" description="Disordered" evidence="4">
    <location>
        <begin position="240"/>
        <end position="277"/>
    </location>
</feature>
<dbReference type="Proteomes" id="UP000286974">
    <property type="component" value="Unassembled WGS sequence"/>
</dbReference>
<keyword evidence="3" id="KW-0326">Glycosidase</keyword>
<dbReference type="SUPFAM" id="SSF51445">
    <property type="entry name" value="(Trans)glycosidases"/>
    <property type="match status" value="1"/>
</dbReference>
<dbReference type="Pfam" id="PF01183">
    <property type="entry name" value="Glyco_hydro_25"/>
    <property type="match status" value="1"/>
</dbReference>
<evidence type="ECO:0000313" key="7">
    <source>
        <dbReference type="Proteomes" id="UP000286974"/>
    </source>
</evidence>
<sequence length="370" mass="40580">MSHKSLIKVGVSFAAFAGFALFSNQTKASMYPSSSQPSSDMVDLSSYQGNLTASDYQNLASNGVKAVTIKATEGTGYTNPYLAQQVKYAQQAGLSINFYHFVHFTSQSTAIAEAQNFINAVQQVTTSKNVVMVADFESSELGSLSKSTNNANLAAFDQTLNSAGYSKTDLYTMSSWLGVKIDTNAQNKGWIANWPYSPTGNKYPNANAWQWASDYRFPGSSVDLDVSKLTNDYYLGSVGDSSNSSNDTSNNTDSGSGNDGTAVIVPGPSEPTNQYSASRSQSVKLIWRTSMKSHAFYTTKGARYSKHLGTRYDYNKNLPNVTWYTDAHEKLYKKNTGKYAIYYHVRSNDNAHGGWIWRGYLTSGVNPNQK</sequence>
<dbReference type="GO" id="GO:0016998">
    <property type="term" value="P:cell wall macromolecule catabolic process"/>
    <property type="evidence" value="ECO:0007669"/>
    <property type="project" value="InterPro"/>
</dbReference>
<comment type="caution">
    <text evidence="6">The sequence shown here is derived from an EMBL/GenBank/DDBJ whole genome shotgun (WGS) entry which is preliminary data.</text>
</comment>
<feature type="signal peptide" evidence="5">
    <location>
        <begin position="1"/>
        <end position="28"/>
    </location>
</feature>
<dbReference type="PANTHER" id="PTHR34135:SF2">
    <property type="entry name" value="LYSOZYME"/>
    <property type="match status" value="1"/>
</dbReference>
<dbReference type="GO" id="GO:0009253">
    <property type="term" value="P:peptidoglycan catabolic process"/>
    <property type="evidence" value="ECO:0007669"/>
    <property type="project" value="InterPro"/>
</dbReference>
<evidence type="ECO:0000256" key="4">
    <source>
        <dbReference type="SAM" id="MobiDB-lite"/>
    </source>
</evidence>
<dbReference type="AlphaFoldDB" id="A0A401FJ26"/>
<reference evidence="6 7" key="1">
    <citation type="submission" date="2017-11" db="EMBL/GenBank/DDBJ databases">
        <title>Draft Genome Sequence of Lactobacillus curieae NBRC 111893 isolated from Koso, a Japanese sugar-Vegetable Fermented Beverage.</title>
        <authorList>
            <person name="Chiou T.Y."/>
            <person name="Oshima K."/>
            <person name="Suda W."/>
            <person name="Hattori M."/>
            <person name="Takahashi T."/>
        </authorList>
    </citation>
    <scope>NUCLEOTIDE SEQUENCE [LARGE SCALE GENOMIC DNA]</scope>
    <source>
        <strain evidence="6 7">NBRC111893</strain>
    </source>
</reference>
<dbReference type="InterPro" id="IPR002053">
    <property type="entry name" value="Glyco_hydro_25"/>
</dbReference>
<dbReference type="SMART" id="SM00641">
    <property type="entry name" value="Glyco_25"/>
    <property type="match status" value="1"/>
</dbReference>
<dbReference type="Gene3D" id="3.20.20.80">
    <property type="entry name" value="Glycosidases"/>
    <property type="match status" value="1"/>
</dbReference>
<dbReference type="InterPro" id="IPR017853">
    <property type="entry name" value="GH"/>
</dbReference>
<comment type="similarity">
    <text evidence="1">Belongs to the glycosyl hydrolase 25 family.</text>
</comment>
<gene>
    <name evidence="6" type="ORF">NBRC111893_520</name>
</gene>
<keyword evidence="2" id="KW-0378">Hydrolase</keyword>
<feature type="chain" id="PRO_5019542624" evidence="5">
    <location>
        <begin position="29"/>
        <end position="370"/>
    </location>
</feature>
<evidence type="ECO:0000256" key="5">
    <source>
        <dbReference type="SAM" id="SignalP"/>
    </source>
</evidence>
<dbReference type="GO" id="GO:0016052">
    <property type="term" value="P:carbohydrate catabolic process"/>
    <property type="evidence" value="ECO:0007669"/>
    <property type="project" value="TreeGrafter"/>
</dbReference>
<name>A0A401FJ26_9LACO</name>
<evidence type="ECO:0000256" key="2">
    <source>
        <dbReference type="ARBA" id="ARBA00022801"/>
    </source>
</evidence>
<organism evidence="6 7">
    <name type="scientific">Lentilactobacillus kosonis</name>
    <dbReference type="NCBI Taxonomy" id="2810561"/>
    <lineage>
        <taxon>Bacteria</taxon>
        <taxon>Bacillati</taxon>
        <taxon>Bacillota</taxon>
        <taxon>Bacilli</taxon>
        <taxon>Lactobacillales</taxon>
        <taxon>Lactobacillaceae</taxon>
        <taxon>Lentilactobacillus</taxon>
    </lineage>
</organism>
<proteinExistence type="inferred from homology"/>